<keyword evidence="2" id="KW-0472">Membrane</keyword>
<proteinExistence type="predicted"/>
<organism evidence="4 5">
    <name type="scientific">Methanoculleus nereidis</name>
    <dbReference type="NCBI Taxonomy" id="2735141"/>
    <lineage>
        <taxon>Archaea</taxon>
        <taxon>Methanobacteriati</taxon>
        <taxon>Methanobacteriota</taxon>
        <taxon>Stenosarchaea group</taxon>
        <taxon>Methanomicrobia</taxon>
        <taxon>Methanomicrobiales</taxon>
        <taxon>Methanomicrobiaceae</taxon>
        <taxon>Methanoculleus</taxon>
    </lineage>
</organism>
<keyword evidence="2" id="KW-0812">Transmembrane</keyword>
<reference evidence="4 5" key="1">
    <citation type="submission" date="2020-05" db="EMBL/GenBank/DDBJ databases">
        <title>Isolation and characterization of methanoarchaea from a cold seep at offshore SW Taiwan.</title>
        <authorList>
            <person name="Chen Y.-W."/>
            <person name="Chen S.-C."/>
            <person name="Lai M.-C."/>
        </authorList>
    </citation>
    <scope>NUCLEOTIDE SEQUENCE [LARGE SCALE GENOMIC DNA]</scope>
    <source>
        <strain evidence="4 5">YWC-01</strain>
    </source>
</reference>
<dbReference type="InterPro" id="IPR025517">
    <property type="entry name" value="DUF4405"/>
</dbReference>
<accession>A0ABU3Z582</accession>
<evidence type="ECO:0000259" key="3">
    <source>
        <dbReference type="Pfam" id="PF14358"/>
    </source>
</evidence>
<keyword evidence="2" id="KW-1133">Transmembrane helix</keyword>
<sequence>MKQIAINALVDIGCLITFIPSVISGLVLYLVLPSGGGRGSGWELFLDIPRSQWVVMHDNSSLVFAALIIIHLLLHWKFFRHINRYFTRDTTSNAQSEGGQQPRNTRPTGLRPGP</sequence>
<evidence type="ECO:0000256" key="2">
    <source>
        <dbReference type="SAM" id="Phobius"/>
    </source>
</evidence>
<feature type="transmembrane region" description="Helical" evidence="2">
    <location>
        <begin position="52"/>
        <end position="74"/>
    </location>
</feature>
<evidence type="ECO:0000313" key="5">
    <source>
        <dbReference type="Proteomes" id="UP001273768"/>
    </source>
</evidence>
<keyword evidence="5" id="KW-1185">Reference proteome</keyword>
<feature type="compositionally biased region" description="Polar residues" evidence="1">
    <location>
        <begin position="91"/>
        <end position="107"/>
    </location>
</feature>
<evidence type="ECO:0000256" key="1">
    <source>
        <dbReference type="SAM" id="MobiDB-lite"/>
    </source>
</evidence>
<dbReference type="RefSeq" id="WP_317297130.1">
    <property type="nucleotide sequence ID" value="NZ_JABFFQ010000013.1"/>
</dbReference>
<dbReference type="Pfam" id="PF14358">
    <property type="entry name" value="DUF4405"/>
    <property type="match status" value="1"/>
</dbReference>
<feature type="region of interest" description="Disordered" evidence="1">
    <location>
        <begin position="91"/>
        <end position="114"/>
    </location>
</feature>
<dbReference type="EMBL" id="JABFFQ010000013">
    <property type="protein sequence ID" value="MDV4343951.1"/>
    <property type="molecule type" value="Genomic_DNA"/>
</dbReference>
<name>A0ABU3Z582_9EURY</name>
<protein>
    <submittedName>
        <fullName evidence="4">DUF4405 domain-containing protein</fullName>
    </submittedName>
</protein>
<feature type="domain" description="Flavinylation-associated cytochrome" evidence="3">
    <location>
        <begin position="9"/>
        <end position="76"/>
    </location>
</feature>
<feature type="transmembrane region" description="Helical" evidence="2">
    <location>
        <begin position="12"/>
        <end position="32"/>
    </location>
</feature>
<comment type="caution">
    <text evidence="4">The sequence shown here is derived from an EMBL/GenBank/DDBJ whole genome shotgun (WGS) entry which is preliminary data.</text>
</comment>
<evidence type="ECO:0000313" key="4">
    <source>
        <dbReference type="EMBL" id="MDV4343951.1"/>
    </source>
</evidence>
<gene>
    <name evidence="4" type="ORF">HL657_12405</name>
</gene>
<dbReference type="Proteomes" id="UP001273768">
    <property type="component" value="Unassembled WGS sequence"/>
</dbReference>